<evidence type="ECO:0000313" key="3">
    <source>
        <dbReference type="Proteomes" id="UP000252519"/>
    </source>
</evidence>
<dbReference type="CDD" id="cd07937">
    <property type="entry name" value="DRE_TIM_PC_TC_5S"/>
    <property type="match status" value="1"/>
</dbReference>
<accession>A0A368FAR6</accession>
<feature type="non-terminal residue" evidence="2">
    <location>
        <position position="221"/>
    </location>
</feature>
<protein>
    <submittedName>
        <fullName evidence="2">HMGL-like protein</fullName>
    </submittedName>
</protein>
<dbReference type="EMBL" id="JOJR01002072">
    <property type="protein sequence ID" value="RCN29203.1"/>
    <property type="molecule type" value="Genomic_DNA"/>
</dbReference>
<dbReference type="GO" id="GO:0006094">
    <property type="term" value="P:gluconeogenesis"/>
    <property type="evidence" value="ECO:0007669"/>
    <property type="project" value="TreeGrafter"/>
</dbReference>
<dbReference type="Pfam" id="PF00682">
    <property type="entry name" value="HMGL-like"/>
    <property type="match status" value="1"/>
</dbReference>
<dbReference type="OrthoDB" id="196847at2759"/>
<name>A0A368FAR6_ANCCA</name>
<dbReference type="AlphaFoldDB" id="A0A368FAR6"/>
<dbReference type="PANTHER" id="PTHR43778">
    <property type="entry name" value="PYRUVATE CARBOXYLASE"/>
    <property type="match status" value="1"/>
</dbReference>
<dbReference type="SUPFAM" id="SSF51569">
    <property type="entry name" value="Aldolase"/>
    <property type="match status" value="1"/>
</dbReference>
<organism evidence="2 3">
    <name type="scientific">Ancylostoma caninum</name>
    <name type="common">Dog hookworm</name>
    <dbReference type="NCBI Taxonomy" id="29170"/>
    <lineage>
        <taxon>Eukaryota</taxon>
        <taxon>Metazoa</taxon>
        <taxon>Ecdysozoa</taxon>
        <taxon>Nematoda</taxon>
        <taxon>Chromadorea</taxon>
        <taxon>Rhabditida</taxon>
        <taxon>Rhabditina</taxon>
        <taxon>Rhabditomorpha</taxon>
        <taxon>Strongyloidea</taxon>
        <taxon>Ancylostomatidae</taxon>
        <taxon>Ancylostomatinae</taxon>
        <taxon>Ancylostoma</taxon>
    </lineage>
</organism>
<comment type="caution">
    <text evidence="2">The sequence shown here is derived from an EMBL/GenBank/DDBJ whole genome shotgun (WGS) entry which is preliminary data.</text>
</comment>
<dbReference type="InterPro" id="IPR055268">
    <property type="entry name" value="PCB-like"/>
</dbReference>
<dbReference type="InterPro" id="IPR013785">
    <property type="entry name" value="Aldolase_TIM"/>
</dbReference>
<proteinExistence type="predicted"/>
<dbReference type="PANTHER" id="PTHR43778:SF2">
    <property type="entry name" value="PYRUVATE CARBOXYLASE, MITOCHONDRIAL"/>
    <property type="match status" value="1"/>
</dbReference>
<feature type="domain" description="Pyruvate carboxyltransferase" evidence="1">
    <location>
        <begin position="1"/>
        <end position="221"/>
    </location>
</feature>
<dbReference type="Gene3D" id="3.20.20.70">
    <property type="entry name" value="Aldolase class I"/>
    <property type="match status" value="1"/>
</dbReference>
<dbReference type="STRING" id="29170.A0A368FAR6"/>
<reference evidence="2 3" key="1">
    <citation type="submission" date="2014-10" db="EMBL/GenBank/DDBJ databases">
        <title>Draft genome of the hookworm Ancylostoma caninum.</title>
        <authorList>
            <person name="Mitreva M."/>
        </authorList>
    </citation>
    <scope>NUCLEOTIDE SEQUENCE [LARGE SCALE GENOMIC DNA]</scope>
    <source>
        <strain evidence="2 3">Baltimore</strain>
    </source>
</reference>
<dbReference type="PROSITE" id="PS50991">
    <property type="entry name" value="PYR_CT"/>
    <property type="match status" value="1"/>
</dbReference>
<gene>
    <name evidence="2" type="ORF">ANCCAN_25042</name>
</gene>
<evidence type="ECO:0000313" key="2">
    <source>
        <dbReference type="EMBL" id="RCN29203.1"/>
    </source>
</evidence>
<dbReference type="GO" id="GO:0005737">
    <property type="term" value="C:cytoplasm"/>
    <property type="evidence" value="ECO:0007669"/>
    <property type="project" value="TreeGrafter"/>
</dbReference>
<dbReference type="InterPro" id="IPR000891">
    <property type="entry name" value="PYR_CT"/>
</dbReference>
<evidence type="ECO:0000259" key="1">
    <source>
        <dbReference type="PROSITE" id="PS50991"/>
    </source>
</evidence>
<dbReference type="Proteomes" id="UP000252519">
    <property type="component" value="Unassembled WGS sequence"/>
</dbReference>
<sequence>MNFLYECPWERLEALRKAIPNVPFQCIFRGANAFGYSNFPDNYIREFCKLAVQSGMDIFRIMDCLNYVPNLIFGIEAVGEHYRLCITKQTFQAGGVVEGAIAYTGDVTKKDATRYNLAYYMKLVSELVKAGIHILAIKDMAGVLHPSATRLLVGSIREKYPDLPIQVHTHDTAGTGVASMIAAAEAGADGVDGAIDSMSGMTSQPSLGAIVRSMENTPKAT</sequence>
<keyword evidence="3" id="KW-1185">Reference proteome</keyword>
<dbReference type="GO" id="GO:0004736">
    <property type="term" value="F:pyruvate carboxylase activity"/>
    <property type="evidence" value="ECO:0007669"/>
    <property type="project" value="TreeGrafter"/>
</dbReference>